<comment type="subcellular location">
    <subcellularLocation>
        <location evidence="1">Cell membrane</location>
        <topology evidence="1">Multi-pass membrane protein</topology>
    </subcellularLocation>
</comment>
<protein>
    <submittedName>
        <fullName evidence="8">MFS transporter</fullName>
    </submittedName>
</protein>
<dbReference type="SUPFAM" id="SSF103473">
    <property type="entry name" value="MFS general substrate transporter"/>
    <property type="match status" value="1"/>
</dbReference>
<dbReference type="PANTHER" id="PTHR23542:SF1">
    <property type="entry name" value="MAJOR FACILITATOR SUPERFAMILY (MFS) PROFILE DOMAIN-CONTAINING PROTEIN"/>
    <property type="match status" value="1"/>
</dbReference>
<evidence type="ECO:0000313" key="8">
    <source>
        <dbReference type="EMBL" id="ASK65590.1"/>
    </source>
</evidence>
<evidence type="ECO:0000256" key="1">
    <source>
        <dbReference type="ARBA" id="ARBA00004651"/>
    </source>
</evidence>
<feature type="transmembrane region" description="Helical" evidence="6">
    <location>
        <begin position="385"/>
        <end position="407"/>
    </location>
</feature>
<keyword evidence="2 6" id="KW-0812">Transmembrane</keyword>
<keyword evidence="9" id="KW-1185">Reference proteome</keyword>
<dbReference type="GO" id="GO:0005886">
    <property type="term" value="C:plasma membrane"/>
    <property type="evidence" value="ECO:0007669"/>
    <property type="project" value="UniProtKB-SubCell"/>
</dbReference>
<feature type="transmembrane region" description="Helical" evidence="6">
    <location>
        <begin position="87"/>
        <end position="107"/>
    </location>
</feature>
<feature type="transmembrane region" description="Helical" evidence="6">
    <location>
        <begin position="269"/>
        <end position="289"/>
    </location>
</feature>
<dbReference type="InterPro" id="IPR011701">
    <property type="entry name" value="MFS"/>
</dbReference>
<feature type="transmembrane region" description="Helical" evidence="6">
    <location>
        <begin position="321"/>
        <end position="343"/>
    </location>
</feature>
<dbReference type="AlphaFoldDB" id="A0A220UC43"/>
<dbReference type="PANTHER" id="PTHR23542">
    <property type="match status" value="1"/>
</dbReference>
<dbReference type="InterPro" id="IPR020846">
    <property type="entry name" value="MFS_dom"/>
</dbReference>
<accession>A0A220UC43</accession>
<dbReference type="PROSITE" id="PS50850">
    <property type="entry name" value="MFS"/>
    <property type="match status" value="1"/>
</dbReference>
<keyword evidence="4 6" id="KW-0472">Membrane</keyword>
<dbReference type="Gene3D" id="1.20.1250.20">
    <property type="entry name" value="MFS general substrate transporter like domains"/>
    <property type="match status" value="1"/>
</dbReference>
<evidence type="ECO:0000256" key="6">
    <source>
        <dbReference type="SAM" id="Phobius"/>
    </source>
</evidence>
<dbReference type="Pfam" id="PF07690">
    <property type="entry name" value="MFS_1"/>
    <property type="match status" value="1"/>
</dbReference>
<feature type="transmembrane region" description="Helical" evidence="6">
    <location>
        <begin position="230"/>
        <end position="257"/>
    </location>
</feature>
<organism evidence="8 9">
    <name type="scientific">Brachybacterium avium</name>
    <dbReference type="NCBI Taxonomy" id="2017485"/>
    <lineage>
        <taxon>Bacteria</taxon>
        <taxon>Bacillati</taxon>
        <taxon>Actinomycetota</taxon>
        <taxon>Actinomycetes</taxon>
        <taxon>Micrococcales</taxon>
        <taxon>Dermabacteraceae</taxon>
        <taxon>Brachybacterium</taxon>
    </lineage>
</organism>
<dbReference type="EMBL" id="CP022316">
    <property type="protein sequence ID" value="ASK65590.1"/>
    <property type="molecule type" value="Genomic_DNA"/>
</dbReference>
<gene>
    <name evidence="8" type="ORF">CFK39_06795</name>
</gene>
<evidence type="ECO:0000256" key="5">
    <source>
        <dbReference type="SAM" id="MobiDB-lite"/>
    </source>
</evidence>
<proteinExistence type="predicted"/>
<feature type="region of interest" description="Disordered" evidence="5">
    <location>
        <begin position="413"/>
        <end position="441"/>
    </location>
</feature>
<name>A0A220UC43_9MICO</name>
<dbReference type="GO" id="GO:0022857">
    <property type="term" value="F:transmembrane transporter activity"/>
    <property type="evidence" value="ECO:0007669"/>
    <property type="project" value="InterPro"/>
</dbReference>
<feature type="transmembrane region" description="Helical" evidence="6">
    <location>
        <begin position="296"/>
        <end position="315"/>
    </location>
</feature>
<evidence type="ECO:0000256" key="4">
    <source>
        <dbReference type="ARBA" id="ARBA00023136"/>
    </source>
</evidence>
<dbReference type="RefSeq" id="WP_089064831.1">
    <property type="nucleotide sequence ID" value="NZ_CP022316.1"/>
</dbReference>
<dbReference type="Proteomes" id="UP000198398">
    <property type="component" value="Chromosome"/>
</dbReference>
<feature type="domain" description="Major facilitator superfamily (MFS) profile" evidence="7">
    <location>
        <begin position="232"/>
        <end position="441"/>
    </location>
</feature>
<feature type="transmembrane region" description="Helical" evidence="6">
    <location>
        <begin position="24"/>
        <end position="48"/>
    </location>
</feature>
<keyword evidence="3 6" id="KW-1133">Transmembrane helix</keyword>
<dbReference type="OrthoDB" id="9180256at2"/>
<dbReference type="KEGG" id="brv:CFK39_06795"/>
<evidence type="ECO:0000259" key="7">
    <source>
        <dbReference type="PROSITE" id="PS50850"/>
    </source>
</evidence>
<feature type="transmembrane region" description="Helical" evidence="6">
    <location>
        <begin position="189"/>
        <end position="209"/>
    </location>
</feature>
<evidence type="ECO:0000256" key="3">
    <source>
        <dbReference type="ARBA" id="ARBA00022989"/>
    </source>
</evidence>
<evidence type="ECO:0000313" key="9">
    <source>
        <dbReference type="Proteomes" id="UP000198398"/>
    </source>
</evidence>
<reference evidence="9" key="1">
    <citation type="submission" date="2017-07" db="EMBL/GenBank/DDBJ databases">
        <title>Brachybacterium sp. VR2415.</title>
        <authorList>
            <person name="Tak E.J."/>
            <person name="Bae J.-W."/>
        </authorList>
    </citation>
    <scope>NUCLEOTIDE SEQUENCE [LARGE SCALE GENOMIC DNA]</scope>
    <source>
        <strain evidence="9">VR2415</strain>
    </source>
</reference>
<feature type="transmembrane region" description="Helical" evidence="6">
    <location>
        <begin position="355"/>
        <end position="373"/>
    </location>
</feature>
<sequence length="441" mass="44784">MTTQQTSREPQQGTTTLFRAAGPAYFPIAFIARFPFAMMVVGTLTLVVSARESIALGGLNSAVVGLGSALIGPLLGAAADRIGQRRVILVSGIVNSLALLAMAAIAFSSLPDAAVLAVGFLIGASSPQIGPFSRTRLVQLILTRLPSARRAHSLNGTMGYESAADETAFVFGPLVVGLLATTLNPAAPMIGAAVLTLVFVTAFALHPTAQVAAPTSEEPVAQAPARELRTLPVLVVVAGALGVGLFFGTVLTSLTAFLADSGRGDSAGLVYGVMGIGSTILALSITLFPARFRLSARWLVFSSLMLAAMIGFGLAGGLTGLIWAMAIAGIGIGPTIVTLFSLAAERSPLGRSATVMTMLGSATIVGQSAASALTGAVAESSGSQVAMWLPVGAAALVLLAAVVNALACREPAGAPERSQELSDEEVPAEARTLSELPAEHL</sequence>
<feature type="transmembrane region" description="Helical" evidence="6">
    <location>
        <begin position="54"/>
        <end position="75"/>
    </location>
</feature>
<dbReference type="InterPro" id="IPR036259">
    <property type="entry name" value="MFS_trans_sf"/>
</dbReference>
<evidence type="ECO:0000256" key="2">
    <source>
        <dbReference type="ARBA" id="ARBA00022692"/>
    </source>
</evidence>